<dbReference type="EMBL" id="CP060203">
    <property type="protein sequence ID" value="QNS42710.1"/>
    <property type="molecule type" value="Genomic_DNA"/>
</dbReference>
<evidence type="ECO:0000313" key="1">
    <source>
        <dbReference type="EMBL" id="QNS42710.1"/>
    </source>
</evidence>
<dbReference type="KEGG" id="cmaq:H0S70_06360"/>
<evidence type="ECO:0000313" key="2">
    <source>
        <dbReference type="Proteomes" id="UP000516438"/>
    </source>
</evidence>
<gene>
    <name evidence="1" type="ORF">H0S70_06360</name>
</gene>
<name>A0A7H1E0F2_9FLAO</name>
<reference evidence="1 2" key="1">
    <citation type="submission" date="2020-07" db="EMBL/GenBank/DDBJ databases">
        <title>Complete genome and description of Chryseobacterium manosquense strain Marseille-Q2069 sp. nov.</title>
        <authorList>
            <person name="Boxberger M."/>
        </authorList>
    </citation>
    <scope>NUCLEOTIDE SEQUENCE [LARGE SCALE GENOMIC DNA]</scope>
    <source>
        <strain evidence="1 2">Marseille-Q2069</strain>
    </source>
</reference>
<keyword evidence="2" id="KW-1185">Reference proteome</keyword>
<accession>A0A7H1E0F2</accession>
<dbReference type="AlphaFoldDB" id="A0A7H1E0F2"/>
<dbReference type="Proteomes" id="UP000516438">
    <property type="component" value="Chromosome"/>
</dbReference>
<protein>
    <submittedName>
        <fullName evidence="1">Uncharacterized protein</fullName>
    </submittedName>
</protein>
<proteinExistence type="predicted"/>
<sequence length="141" mass="16040">MDKPQVEIAVPIQAKSKSKIIKININFAKFNISTPIPARFIIYSELDGKPDKIINSEDIIFLVNNENIKENVLSLNISDKNIWFKDKIFVSFQPLDRNFSGNFWLSAGLLGNTFIRSYVENWKKLPGGIVPAINIDVKSEK</sequence>
<organism evidence="1 2">
    <name type="scientific">Chryseobacterium manosquense</name>
    <dbReference type="NCBI Taxonomy" id="2754694"/>
    <lineage>
        <taxon>Bacteria</taxon>
        <taxon>Pseudomonadati</taxon>
        <taxon>Bacteroidota</taxon>
        <taxon>Flavobacteriia</taxon>
        <taxon>Flavobacteriales</taxon>
        <taxon>Weeksellaceae</taxon>
        <taxon>Chryseobacterium group</taxon>
        <taxon>Chryseobacterium</taxon>
    </lineage>
</organism>